<accession>A0ABV7FXD2</accession>
<organism evidence="1 2">
    <name type="scientific">Teichococcus globiformis</name>
    <dbReference type="NCBI Taxonomy" id="2307229"/>
    <lineage>
        <taxon>Bacteria</taxon>
        <taxon>Pseudomonadati</taxon>
        <taxon>Pseudomonadota</taxon>
        <taxon>Alphaproteobacteria</taxon>
        <taxon>Acetobacterales</taxon>
        <taxon>Roseomonadaceae</taxon>
        <taxon>Roseomonas</taxon>
    </lineage>
</organism>
<sequence length="84" mass="9530">MTLRSDVRIALYELDRKPYPEVQEWLTELHRAVGDRPLHVDWIGCNPACVRVVNMISHAEDDGRRSLRRGSYLALLVGETAGNA</sequence>
<keyword evidence="2" id="KW-1185">Reference proteome</keyword>
<gene>
    <name evidence="1" type="ORF">ACFOD4_04530</name>
</gene>
<protein>
    <recommendedName>
        <fullName evidence="3">PH domain-containing protein</fullName>
    </recommendedName>
</protein>
<evidence type="ECO:0000313" key="2">
    <source>
        <dbReference type="Proteomes" id="UP001595593"/>
    </source>
</evidence>
<dbReference type="Proteomes" id="UP001595593">
    <property type="component" value="Unassembled WGS sequence"/>
</dbReference>
<proteinExistence type="predicted"/>
<dbReference type="EMBL" id="JBHRTN010000005">
    <property type="protein sequence ID" value="MFC3124318.1"/>
    <property type="molecule type" value="Genomic_DNA"/>
</dbReference>
<evidence type="ECO:0008006" key="3">
    <source>
        <dbReference type="Google" id="ProtNLM"/>
    </source>
</evidence>
<dbReference type="RefSeq" id="WP_379594744.1">
    <property type="nucleotide sequence ID" value="NZ_JBHRTN010000005.1"/>
</dbReference>
<reference evidence="2" key="1">
    <citation type="journal article" date="2019" name="Int. J. Syst. Evol. Microbiol.">
        <title>The Global Catalogue of Microorganisms (GCM) 10K type strain sequencing project: providing services to taxonomists for standard genome sequencing and annotation.</title>
        <authorList>
            <consortium name="The Broad Institute Genomics Platform"/>
            <consortium name="The Broad Institute Genome Sequencing Center for Infectious Disease"/>
            <person name="Wu L."/>
            <person name="Ma J."/>
        </authorList>
    </citation>
    <scope>NUCLEOTIDE SEQUENCE [LARGE SCALE GENOMIC DNA]</scope>
    <source>
        <strain evidence="2">KCTC 52094</strain>
    </source>
</reference>
<comment type="caution">
    <text evidence="1">The sequence shown here is derived from an EMBL/GenBank/DDBJ whole genome shotgun (WGS) entry which is preliminary data.</text>
</comment>
<name>A0ABV7FXD2_9PROT</name>
<evidence type="ECO:0000313" key="1">
    <source>
        <dbReference type="EMBL" id="MFC3124318.1"/>
    </source>
</evidence>